<protein>
    <submittedName>
        <fullName evidence="1">Uncharacterized protein</fullName>
    </submittedName>
</protein>
<dbReference type="Proteomes" id="UP000011115">
    <property type="component" value="Unassembled WGS sequence"/>
</dbReference>
<sequence>MRHSFISLTTLRWGRGRVRGRGRVKGASLARGRAIETLHEPVPEHDDAIEQQTKIGTLGFDDTTGDKAYDFLTECQDRLFNLGILEAHGMLILLISSHEWPRSGKGRYSLVGQLVLVTPRAYTLNVIGTREPFLIPKKTLGLAT</sequence>
<dbReference type="AlphaFoldDB" id="M1DWP0"/>
<dbReference type="PaxDb" id="4113-PGSC0003DMT400095605"/>
<reference evidence="1" key="2">
    <citation type="submission" date="2015-06" db="UniProtKB">
        <authorList>
            <consortium name="EnsemblPlants"/>
        </authorList>
    </citation>
    <scope>IDENTIFICATION</scope>
    <source>
        <strain evidence="1">DM1-3 516 R44</strain>
    </source>
</reference>
<organism evidence="1 2">
    <name type="scientific">Solanum tuberosum</name>
    <name type="common">Potato</name>
    <dbReference type="NCBI Taxonomy" id="4113"/>
    <lineage>
        <taxon>Eukaryota</taxon>
        <taxon>Viridiplantae</taxon>
        <taxon>Streptophyta</taxon>
        <taxon>Embryophyta</taxon>
        <taxon>Tracheophyta</taxon>
        <taxon>Spermatophyta</taxon>
        <taxon>Magnoliopsida</taxon>
        <taxon>eudicotyledons</taxon>
        <taxon>Gunneridae</taxon>
        <taxon>Pentapetalae</taxon>
        <taxon>asterids</taxon>
        <taxon>lamiids</taxon>
        <taxon>Solanales</taxon>
        <taxon>Solanaceae</taxon>
        <taxon>Solanoideae</taxon>
        <taxon>Solaneae</taxon>
        <taxon>Solanum</taxon>
    </lineage>
</organism>
<dbReference type="EnsemblPlants" id="PGSC0003DMT400095605">
    <property type="protein sequence ID" value="PGSC0003DMT400095605"/>
    <property type="gene ID" value="PGSC0003DMG400045176"/>
</dbReference>
<dbReference type="Gramene" id="PGSC0003DMT400095605">
    <property type="protein sequence ID" value="PGSC0003DMT400095605"/>
    <property type="gene ID" value="PGSC0003DMG400045176"/>
</dbReference>
<accession>M1DWP0</accession>
<proteinExistence type="predicted"/>
<dbReference type="HOGENOM" id="CLU_1799886_0_0_1"/>
<dbReference type="InParanoid" id="M1DWP0"/>
<evidence type="ECO:0000313" key="1">
    <source>
        <dbReference type="EnsemblPlants" id="PGSC0003DMT400095605"/>
    </source>
</evidence>
<keyword evidence="2" id="KW-1185">Reference proteome</keyword>
<name>M1DWP0_SOLTU</name>
<evidence type="ECO:0000313" key="2">
    <source>
        <dbReference type="Proteomes" id="UP000011115"/>
    </source>
</evidence>
<reference evidence="2" key="1">
    <citation type="journal article" date="2011" name="Nature">
        <title>Genome sequence and analysis of the tuber crop potato.</title>
        <authorList>
            <consortium name="The Potato Genome Sequencing Consortium"/>
        </authorList>
    </citation>
    <scope>NUCLEOTIDE SEQUENCE [LARGE SCALE GENOMIC DNA]</scope>
    <source>
        <strain evidence="2">cv. DM1-3 516 R44</strain>
    </source>
</reference>